<dbReference type="PANTHER" id="PTHR34220:SF7">
    <property type="entry name" value="SENSOR HISTIDINE KINASE YPDA"/>
    <property type="match status" value="1"/>
</dbReference>
<evidence type="ECO:0000259" key="2">
    <source>
        <dbReference type="Pfam" id="PF06580"/>
    </source>
</evidence>
<evidence type="ECO:0000313" key="4">
    <source>
        <dbReference type="Proteomes" id="UP000239068"/>
    </source>
</evidence>
<feature type="domain" description="Histidine kinase/HSP90-like ATPase" evidence="1">
    <location>
        <begin position="139"/>
        <end position="244"/>
    </location>
</feature>
<dbReference type="SUPFAM" id="SSF55874">
    <property type="entry name" value="ATPase domain of HSP90 chaperone/DNA topoisomerase II/histidine kinase"/>
    <property type="match status" value="1"/>
</dbReference>
<name>A0A2S7WJ71_9FLAO</name>
<feature type="domain" description="Signal transduction histidine kinase internal region" evidence="2">
    <location>
        <begin position="39"/>
        <end position="118"/>
    </location>
</feature>
<evidence type="ECO:0000313" key="3">
    <source>
        <dbReference type="EMBL" id="PQJ77640.1"/>
    </source>
</evidence>
<dbReference type="PANTHER" id="PTHR34220">
    <property type="entry name" value="SENSOR HISTIDINE KINASE YPDA"/>
    <property type="match status" value="1"/>
</dbReference>
<dbReference type="Proteomes" id="UP000239068">
    <property type="component" value="Unassembled WGS sequence"/>
</dbReference>
<dbReference type="InterPro" id="IPR003594">
    <property type="entry name" value="HATPase_dom"/>
</dbReference>
<dbReference type="GO" id="GO:0016020">
    <property type="term" value="C:membrane"/>
    <property type="evidence" value="ECO:0007669"/>
    <property type="project" value="InterPro"/>
</dbReference>
<dbReference type="InterPro" id="IPR050640">
    <property type="entry name" value="Bact_2-comp_sensor_kinase"/>
</dbReference>
<dbReference type="InterPro" id="IPR010559">
    <property type="entry name" value="Sig_transdc_His_kin_internal"/>
</dbReference>
<sequence length="248" mass="28969">MFSVLIFSFLGLFMLLIKNRIQKKIAAKAELDRKMAGLELQSLRSQMNPHFVHNSLNAIQYFIQRNEVELSEDYLVKFSKLVRLFFEYSRKQTLTIEEEVTLLENYLQIEKLRFEDKLSYCINVDEKIDKEELQIPSMLLQPIVENAVNHGLFHKKGNGLVTVDFKLIDSNTYMVTIKDDGIGIKKAKEFYKNSVKNYQSSSTIVLQERLSLLQKSKNWEVTYSIEDLSETNRGEGTEVNISFKQKYL</sequence>
<accession>A0A2S7WJ71</accession>
<dbReference type="Pfam" id="PF02518">
    <property type="entry name" value="HATPase_c"/>
    <property type="match status" value="1"/>
</dbReference>
<dbReference type="GO" id="GO:0000155">
    <property type="term" value="F:phosphorelay sensor kinase activity"/>
    <property type="evidence" value="ECO:0007669"/>
    <property type="project" value="InterPro"/>
</dbReference>
<comment type="caution">
    <text evidence="3">The sequence shown here is derived from an EMBL/GenBank/DDBJ whole genome shotgun (WGS) entry which is preliminary data.</text>
</comment>
<dbReference type="InterPro" id="IPR036890">
    <property type="entry name" value="HATPase_C_sf"/>
</dbReference>
<dbReference type="Gene3D" id="3.30.565.10">
    <property type="entry name" value="Histidine kinase-like ATPase, C-terminal domain"/>
    <property type="match status" value="1"/>
</dbReference>
<organism evidence="3 4">
    <name type="scientific">Polaribacter glomeratus</name>
    <dbReference type="NCBI Taxonomy" id="102"/>
    <lineage>
        <taxon>Bacteria</taxon>
        <taxon>Pseudomonadati</taxon>
        <taxon>Bacteroidota</taxon>
        <taxon>Flavobacteriia</taxon>
        <taxon>Flavobacteriales</taxon>
        <taxon>Flavobacteriaceae</taxon>
    </lineage>
</organism>
<dbReference type="EMBL" id="MSCM01000002">
    <property type="protein sequence ID" value="PQJ77640.1"/>
    <property type="molecule type" value="Genomic_DNA"/>
</dbReference>
<dbReference type="Pfam" id="PF06580">
    <property type="entry name" value="His_kinase"/>
    <property type="match status" value="1"/>
</dbReference>
<proteinExistence type="predicted"/>
<keyword evidence="4" id="KW-1185">Reference proteome</keyword>
<evidence type="ECO:0000259" key="1">
    <source>
        <dbReference type="Pfam" id="PF02518"/>
    </source>
</evidence>
<protein>
    <submittedName>
        <fullName evidence="3">Uncharacterized protein</fullName>
    </submittedName>
</protein>
<dbReference type="AlphaFoldDB" id="A0A2S7WJ71"/>
<reference evidence="3 4" key="1">
    <citation type="submission" date="2016-12" db="EMBL/GenBank/DDBJ databases">
        <title>Trade-off between light-utilization and light-protection in marine flavobacteria.</title>
        <authorList>
            <person name="Kumagai Y."/>
            <person name="Yoshizawa S."/>
            <person name="Kogure K."/>
            <person name="Iwasaki W."/>
        </authorList>
    </citation>
    <scope>NUCLEOTIDE SEQUENCE [LARGE SCALE GENOMIC DNA]</scope>
    <source>
        <strain evidence="3 4">ATCC 43844</strain>
    </source>
</reference>
<gene>
    <name evidence="3" type="ORF">BTO16_15945</name>
</gene>